<evidence type="ECO:0000313" key="3">
    <source>
        <dbReference type="Proteomes" id="UP000649799"/>
    </source>
</evidence>
<dbReference type="Proteomes" id="UP000649799">
    <property type="component" value="Unassembled WGS sequence"/>
</dbReference>
<organism evidence="2 3">
    <name type="scientific">Cyclobacterium plantarum</name>
    <dbReference type="NCBI Taxonomy" id="2716263"/>
    <lineage>
        <taxon>Bacteria</taxon>
        <taxon>Pseudomonadati</taxon>
        <taxon>Bacteroidota</taxon>
        <taxon>Cytophagia</taxon>
        <taxon>Cytophagales</taxon>
        <taxon>Cyclobacteriaceae</taxon>
        <taxon>Cyclobacterium</taxon>
    </lineage>
</organism>
<evidence type="ECO:0000256" key="1">
    <source>
        <dbReference type="SAM" id="MobiDB-lite"/>
    </source>
</evidence>
<proteinExistence type="predicted"/>
<keyword evidence="3" id="KW-1185">Reference proteome</keyword>
<dbReference type="EMBL" id="JAANYN010000001">
    <property type="protein sequence ID" value="NHE55737.1"/>
    <property type="molecule type" value="Genomic_DNA"/>
</dbReference>
<feature type="compositionally biased region" description="Basic and acidic residues" evidence="1">
    <location>
        <begin position="7"/>
        <end position="23"/>
    </location>
</feature>
<evidence type="ECO:0008006" key="4">
    <source>
        <dbReference type="Google" id="ProtNLM"/>
    </source>
</evidence>
<dbReference type="RefSeq" id="WP_166142899.1">
    <property type="nucleotide sequence ID" value="NZ_JAANYN010000001.1"/>
</dbReference>
<name>A0ABX0H2M9_9BACT</name>
<evidence type="ECO:0000313" key="2">
    <source>
        <dbReference type="EMBL" id="NHE55737.1"/>
    </source>
</evidence>
<sequence length="157" mass="18185">MSAVRNQIKERPLTGQVEKETKKQPVSAETTVKPIQELTEQAVQQMLEEVKHAFSEDHKNMEMALLKQPFEVRGYHVVFFLSKGIQEDLFSKLRPELTGILRRKLQHPELEVSFEVKEEAIDPSKNLYTSSEKLSFLLKKSPALKELKNRFGLETDF</sequence>
<feature type="region of interest" description="Disordered" evidence="1">
    <location>
        <begin position="1"/>
        <end position="32"/>
    </location>
</feature>
<gene>
    <name evidence="2" type="ORF">G9Q97_02795</name>
</gene>
<comment type="caution">
    <text evidence="2">The sequence shown here is derived from an EMBL/GenBank/DDBJ whole genome shotgun (WGS) entry which is preliminary data.</text>
</comment>
<accession>A0ABX0H2M9</accession>
<reference evidence="2 3" key="1">
    <citation type="submission" date="2020-03" db="EMBL/GenBank/DDBJ databases">
        <title>Cyclobacterium plantarum sp. nov., a marine bacterium isolated from a coastal-marine wetland.</title>
        <authorList>
            <person name="Sanchez-Porro C."/>
            <person name="Ventosa A."/>
            <person name="Amoozegar M."/>
        </authorList>
    </citation>
    <scope>NUCLEOTIDE SEQUENCE [LARGE SCALE GENOMIC DNA]</scope>
    <source>
        <strain evidence="2 3">GBPx2</strain>
    </source>
</reference>
<protein>
    <recommendedName>
        <fullName evidence="4">DNA polymerase III subunit gamma/tau</fullName>
    </recommendedName>
</protein>